<evidence type="ECO:0000313" key="7">
    <source>
        <dbReference type="EMBL" id="AEF16725.1"/>
    </source>
</evidence>
<keyword evidence="4 6" id="KW-1133">Transmembrane helix</keyword>
<keyword evidence="8" id="KW-1185">Reference proteome</keyword>
<feature type="transmembrane region" description="Helical" evidence="6">
    <location>
        <begin position="400"/>
        <end position="418"/>
    </location>
</feature>
<dbReference type="NCBIfam" id="NF037982">
    <property type="entry name" value="Nramp_1"/>
    <property type="match status" value="1"/>
</dbReference>
<evidence type="ECO:0000256" key="2">
    <source>
        <dbReference type="ARBA" id="ARBA00022448"/>
    </source>
</evidence>
<reference evidence="7" key="1">
    <citation type="submission" date="2011-05" db="EMBL/GenBank/DDBJ databases">
        <title>Complete sequence of Thermoanaerobacterium xylanolyticum LX-11.</title>
        <authorList>
            <consortium name="US DOE Joint Genome Institute"/>
            <person name="Lucas S."/>
            <person name="Han J."/>
            <person name="Lapidus A."/>
            <person name="Cheng J.-F."/>
            <person name="Goodwin L."/>
            <person name="Pitluck S."/>
            <person name="Peters L."/>
            <person name="Mikhailova N."/>
            <person name="Lu M."/>
            <person name="Han C."/>
            <person name="Tapia R."/>
            <person name="Land M."/>
            <person name="Hauser L."/>
            <person name="Kyrpides N."/>
            <person name="Ivanova N."/>
            <person name="Pagani I."/>
            <person name="Hemme C."/>
            <person name="Woyke T."/>
        </authorList>
    </citation>
    <scope>NUCLEOTIDE SEQUENCE</scope>
    <source>
        <strain evidence="7">LX-11</strain>
    </source>
</reference>
<feature type="transmembrane region" description="Helical" evidence="6">
    <location>
        <begin position="161"/>
        <end position="179"/>
    </location>
</feature>
<dbReference type="GO" id="GO:0015086">
    <property type="term" value="F:cadmium ion transmembrane transporter activity"/>
    <property type="evidence" value="ECO:0007669"/>
    <property type="project" value="TreeGrafter"/>
</dbReference>
<feature type="transmembrane region" description="Helical" evidence="6">
    <location>
        <begin position="247"/>
        <end position="270"/>
    </location>
</feature>
<evidence type="ECO:0000256" key="1">
    <source>
        <dbReference type="ARBA" id="ARBA00004141"/>
    </source>
</evidence>
<dbReference type="AlphaFoldDB" id="F6BIB7"/>
<dbReference type="InterPro" id="IPR001046">
    <property type="entry name" value="NRAMP_fam"/>
</dbReference>
<dbReference type="PRINTS" id="PR00447">
    <property type="entry name" value="NATRESASSCMP"/>
</dbReference>
<name>F6BIB7_THEXL</name>
<feature type="transmembrane region" description="Helical" evidence="6">
    <location>
        <begin position="102"/>
        <end position="126"/>
    </location>
</feature>
<keyword evidence="3 6" id="KW-0812">Transmembrane</keyword>
<feature type="transmembrane region" description="Helical" evidence="6">
    <location>
        <begin position="21"/>
        <end position="39"/>
    </location>
</feature>
<evidence type="ECO:0000256" key="6">
    <source>
        <dbReference type="SAM" id="Phobius"/>
    </source>
</evidence>
<proteinExistence type="predicted"/>
<accession>F6BIB7</accession>
<dbReference type="eggNOG" id="COG1914">
    <property type="taxonomic scope" value="Bacteria"/>
</dbReference>
<evidence type="ECO:0000256" key="5">
    <source>
        <dbReference type="ARBA" id="ARBA00023136"/>
    </source>
</evidence>
<feature type="transmembrane region" description="Helical" evidence="6">
    <location>
        <begin position="360"/>
        <end position="380"/>
    </location>
</feature>
<feature type="transmembrane region" description="Helical" evidence="6">
    <location>
        <begin position="132"/>
        <end position="149"/>
    </location>
</feature>
<organism evidence="7 8">
    <name type="scientific">Thermoanaerobacterium xylanolyticum (strain ATCC 49914 / DSM 7097 / LX-11)</name>
    <dbReference type="NCBI Taxonomy" id="858215"/>
    <lineage>
        <taxon>Bacteria</taxon>
        <taxon>Bacillati</taxon>
        <taxon>Bacillota</taxon>
        <taxon>Clostridia</taxon>
        <taxon>Thermoanaerobacterales</taxon>
        <taxon>Thermoanaerobacteraceae</taxon>
        <taxon>Thermoanaerobacterium</taxon>
    </lineage>
</organism>
<evidence type="ECO:0000313" key="8">
    <source>
        <dbReference type="Proteomes" id="UP000007239"/>
    </source>
</evidence>
<dbReference type="PANTHER" id="PTHR11706">
    <property type="entry name" value="SOLUTE CARRIER PROTEIN FAMILY 11 MEMBER"/>
    <property type="match status" value="1"/>
</dbReference>
<comment type="subcellular location">
    <subcellularLocation>
        <location evidence="1">Membrane</location>
        <topology evidence="1">Multi-pass membrane protein</topology>
    </subcellularLocation>
</comment>
<evidence type="ECO:0000256" key="3">
    <source>
        <dbReference type="ARBA" id="ARBA00022692"/>
    </source>
</evidence>
<evidence type="ECO:0000256" key="4">
    <source>
        <dbReference type="ARBA" id="ARBA00022989"/>
    </source>
</evidence>
<dbReference type="RefSeq" id="WP_013787473.1">
    <property type="nucleotide sequence ID" value="NC_015555.1"/>
</dbReference>
<protein>
    <submittedName>
        <fullName evidence="7">Natural resistance-associated macrophage protein</fullName>
    </submittedName>
</protein>
<dbReference type="HOGENOM" id="CLU_020088_2_0_9"/>
<gene>
    <name evidence="7" type="ordered locus">Thexy_0677</name>
</gene>
<feature type="transmembrane region" description="Helical" evidence="6">
    <location>
        <begin position="59"/>
        <end position="81"/>
    </location>
</feature>
<dbReference type="GO" id="GO:0005384">
    <property type="term" value="F:manganese ion transmembrane transporter activity"/>
    <property type="evidence" value="ECO:0007669"/>
    <property type="project" value="TreeGrafter"/>
</dbReference>
<dbReference type="Proteomes" id="UP000007239">
    <property type="component" value="Chromosome"/>
</dbReference>
<dbReference type="PANTHER" id="PTHR11706:SF33">
    <property type="entry name" value="NATURAL RESISTANCE-ASSOCIATED MACROPHAGE PROTEIN 2"/>
    <property type="match status" value="1"/>
</dbReference>
<dbReference type="Pfam" id="PF01566">
    <property type="entry name" value="Nramp"/>
    <property type="match status" value="1"/>
</dbReference>
<dbReference type="GO" id="GO:0005886">
    <property type="term" value="C:plasma membrane"/>
    <property type="evidence" value="ECO:0007669"/>
    <property type="project" value="TreeGrafter"/>
</dbReference>
<keyword evidence="2" id="KW-0813">Transport</keyword>
<dbReference type="KEGG" id="txy:Thexy_0677"/>
<dbReference type="EMBL" id="CP002739">
    <property type="protein sequence ID" value="AEF16725.1"/>
    <property type="molecule type" value="Genomic_DNA"/>
</dbReference>
<keyword evidence="5 6" id="KW-0472">Membrane</keyword>
<dbReference type="STRING" id="858215.Thexy_0677"/>
<dbReference type="GO" id="GO:0034755">
    <property type="term" value="P:iron ion transmembrane transport"/>
    <property type="evidence" value="ECO:0007669"/>
    <property type="project" value="TreeGrafter"/>
</dbReference>
<feature type="transmembrane region" description="Helical" evidence="6">
    <location>
        <begin position="199"/>
        <end position="218"/>
    </location>
</feature>
<feature type="transmembrane region" description="Helical" evidence="6">
    <location>
        <begin position="336"/>
        <end position="354"/>
    </location>
</feature>
<feature type="transmembrane region" description="Helical" evidence="6">
    <location>
        <begin position="296"/>
        <end position="324"/>
    </location>
</feature>
<sequence length="422" mass="46132">MKRFIKTIGDFLKEDRSVVPFVNFLKYVGPGILVTVGFIDPGNWATNVSAGSIYGYKLLWVITLSTIMLIILQHNAAHLGIVTGYCLSEATSIFIDSRLSKLILLSAVAASVSTSTAELLGTAIALKMLFNIPVKIGAVLALLVIYLVLYTNSYKSLEKIIIGFVSLIGLSFLFEVYMVKIDWKAAAISWINPSIPHNSMVVIMSVLGAVVMPHNLFLHSEIIQSRQWNLQDESVVKKQLKFEFLDTLFSMIIGWAINSAMILLSAAAFYTKGIAVDMLEQAGELLKPIVGGKASLVFAIALLFSGFSSTVTSGIAGGSIYAGIFKEPYNIKDKHTLTGIFISLFAAIIVIFLFKDSLQFLIFSQMILSIQLPITVFTQIYLTSSKKVMGDYANSKASKAVLIILAMIITALNVKLLIDTLI</sequence>